<dbReference type="PROSITE" id="PS51733">
    <property type="entry name" value="BPL_LPL_CATALYTIC"/>
    <property type="match status" value="1"/>
</dbReference>
<dbReference type="Gene3D" id="3.30.930.10">
    <property type="entry name" value="Bira Bifunctional Protein, Domain 2"/>
    <property type="match status" value="1"/>
</dbReference>
<dbReference type="NCBIfam" id="TIGR00121">
    <property type="entry name" value="birA_ligase"/>
    <property type="match status" value="1"/>
</dbReference>
<dbReference type="CDD" id="cd16442">
    <property type="entry name" value="BPL"/>
    <property type="match status" value="1"/>
</dbReference>
<dbReference type="GO" id="GO:0004077">
    <property type="term" value="F:biotin--[biotin carboxyl-carrier protein] ligase activity"/>
    <property type="evidence" value="ECO:0007669"/>
    <property type="project" value="UniProtKB-EC"/>
</dbReference>
<accession>A0A934S890</accession>
<protein>
    <submittedName>
        <fullName evidence="3">Biotin--[acetyl-CoA-carboxylase] ligase</fullName>
        <ecNumber evidence="3">6.3.4.15</ecNumber>
    </submittedName>
</protein>
<dbReference type="PANTHER" id="PTHR12835:SF5">
    <property type="entry name" value="BIOTIN--PROTEIN LIGASE"/>
    <property type="match status" value="1"/>
</dbReference>
<dbReference type="PANTHER" id="PTHR12835">
    <property type="entry name" value="BIOTIN PROTEIN LIGASE"/>
    <property type="match status" value="1"/>
</dbReference>
<keyword evidence="4" id="KW-1185">Reference proteome</keyword>
<organism evidence="3 4">
    <name type="scientific">Luteolibacter pohnpeiensis</name>
    <dbReference type="NCBI Taxonomy" id="454153"/>
    <lineage>
        <taxon>Bacteria</taxon>
        <taxon>Pseudomonadati</taxon>
        <taxon>Verrucomicrobiota</taxon>
        <taxon>Verrucomicrobiia</taxon>
        <taxon>Verrucomicrobiales</taxon>
        <taxon>Verrucomicrobiaceae</taxon>
        <taxon>Luteolibacter</taxon>
    </lineage>
</organism>
<name>A0A934S890_9BACT</name>
<dbReference type="AlphaFoldDB" id="A0A934S890"/>
<dbReference type="InterPro" id="IPR004408">
    <property type="entry name" value="Biotin_CoA_COase_ligase"/>
</dbReference>
<dbReference type="Pfam" id="PF03099">
    <property type="entry name" value="BPL_LplA_LipB"/>
    <property type="match status" value="1"/>
</dbReference>
<evidence type="ECO:0000256" key="1">
    <source>
        <dbReference type="ARBA" id="ARBA00022598"/>
    </source>
</evidence>
<dbReference type="EMBL" id="JAENIJ010000012">
    <property type="protein sequence ID" value="MBK1882646.1"/>
    <property type="molecule type" value="Genomic_DNA"/>
</dbReference>
<sequence>MDPFHTAAAGLPDPFRLMIRDSVGSTNDDLRELAEHGTTDGMILLAREQTNGRGRRGASWFSATGEALAFSILVRPSEPRHLWPRLALAAGLAVAEAIDSQGIAAQIKWPNDVQISGKKVAGILVESGPDFAIVGIGLNVNARSFPPEVADIATSLALAGDREIPMAEVFAAIIHRFSVRRSQIGDDFPEMISDVRTRCSLTGKKVRLRCGDLPKTGVITGIGDNGELLLQNERGEESILQADEIRLIA</sequence>
<proteinExistence type="predicted"/>
<keyword evidence="1 3" id="KW-0436">Ligase</keyword>
<evidence type="ECO:0000313" key="3">
    <source>
        <dbReference type="EMBL" id="MBK1882646.1"/>
    </source>
</evidence>
<feature type="domain" description="BPL/LPL catalytic" evidence="2">
    <location>
        <begin position="9"/>
        <end position="185"/>
    </location>
</feature>
<gene>
    <name evidence="3" type="ORF">JIN85_09475</name>
</gene>
<dbReference type="GO" id="GO:0005737">
    <property type="term" value="C:cytoplasm"/>
    <property type="evidence" value="ECO:0007669"/>
    <property type="project" value="TreeGrafter"/>
</dbReference>
<dbReference type="EC" id="6.3.4.15" evidence="3"/>
<dbReference type="InterPro" id="IPR004143">
    <property type="entry name" value="BPL_LPL_catalytic"/>
</dbReference>
<reference evidence="3" key="1">
    <citation type="submission" date="2021-01" db="EMBL/GenBank/DDBJ databases">
        <title>Modified the classification status of verrucomicrobia.</title>
        <authorList>
            <person name="Feng X."/>
        </authorList>
    </citation>
    <scope>NUCLEOTIDE SEQUENCE</scope>
    <source>
        <strain evidence="3">KCTC 22041</strain>
    </source>
</reference>
<dbReference type="Proteomes" id="UP000603141">
    <property type="component" value="Unassembled WGS sequence"/>
</dbReference>
<comment type="caution">
    <text evidence="3">The sequence shown here is derived from an EMBL/GenBank/DDBJ whole genome shotgun (WGS) entry which is preliminary data.</text>
</comment>
<dbReference type="SUPFAM" id="SSF55681">
    <property type="entry name" value="Class II aaRS and biotin synthetases"/>
    <property type="match status" value="1"/>
</dbReference>
<evidence type="ECO:0000313" key="4">
    <source>
        <dbReference type="Proteomes" id="UP000603141"/>
    </source>
</evidence>
<dbReference type="InterPro" id="IPR045864">
    <property type="entry name" value="aa-tRNA-synth_II/BPL/LPL"/>
</dbReference>
<evidence type="ECO:0000259" key="2">
    <source>
        <dbReference type="PROSITE" id="PS51733"/>
    </source>
</evidence>